<keyword evidence="7" id="KW-1185">Reference proteome</keyword>
<dbReference type="Gene3D" id="3.20.20.60">
    <property type="entry name" value="Phosphoenolpyruvate-binding domains"/>
    <property type="match status" value="1"/>
</dbReference>
<keyword evidence="6" id="KW-0670">Pyruvate</keyword>
<dbReference type="AlphaFoldDB" id="A0A1M7YVE3"/>
<evidence type="ECO:0000256" key="4">
    <source>
        <dbReference type="ARBA" id="ARBA00022840"/>
    </source>
</evidence>
<evidence type="ECO:0000256" key="1">
    <source>
        <dbReference type="ARBA" id="ARBA00007837"/>
    </source>
</evidence>
<dbReference type="GO" id="GO:0005524">
    <property type="term" value="F:ATP binding"/>
    <property type="evidence" value="ECO:0007669"/>
    <property type="project" value="UniProtKB-KW"/>
</dbReference>
<dbReference type="InterPro" id="IPR040442">
    <property type="entry name" value="Pyrv_kinase-like_dom_sf"/>
</dbReference>
<reference evidence="7" key="1">
    <citation type="submission" date="2016-12" db="EMBL/GenBank/DDBJ databases">
        <authorList>
            <person name="Rodrigo-Torres L."/>
            <person name="Arahal R.D."/>
            <person name="Lucena T."/>
        </authorList>
    </citation>
    <scope>NUCLEOTIDE SEQUENCE [LARGE SCALE GENOMIC DNA]</scope>
</reference>
<keyword evidence="3" id="KW-0547">Nucleotide-binding</keyword>
<evidence type="ECO:0000313" key="7">
    <source>
        <dbReference type="Proteomes" id="UP000184600"/>
    </source>
</evidence>
<dbReference type="RefSeq" id="WP_073582402.1">
    <property type="nucleotide sequence ID" value="NZ_AP024897.1"/>
</dbReference>
<dbReference type="InterPro" id="IPR015813">
    <property type="entry name" value="Pyrv/PenolPyrv_kinase-like_dom"/>
</dbReference>
<dbReference type="GO" id="GO:0046872">
    <property type="term" value="F:metal ion binding"/>
    <property type="evidence" value="ECO:0007669"/>
    <property type="project" value="UniProtKB-KW"/>
</dbReference>
<evidence type="ECO:0000259" key="5">
    <source>
        <dbReference type="Pfam" id="PF02896"/>
    </source>
</evidence>
<proteinExistence type="inferred from homology"/>
<dbReference type="Proteomes" id="UP000184600">
    <property type="component" value="Unassembled WGS sequence"/>
</dbReference>
<feature type="domain" description="PEP-utilising enzyme C-terminal" evidence="5">
    <location>
        <begin position="84"/>
        <end position="271"/>
    </location>
</feature>
<comment type="similarity">
    <text evidence="1">Belongs to the PEP-utilizing enzyme family.</text>
</comment>
<dbReference type="PANTHER" id="PTHR43030">
    <property type="entry name" value="PHOSPHOENOLPYRUVATE SYNTHASE"/>
    <property type="match status" value="1"/>
</dbReference>
<accession>A0A1M7YVE3</accession>
<organism evidence="6 7">
    <name type="scientific">Vibrio quintilis</name>
    <dbReference type="NCBI Taxonomy" id="1117707"/>
    <lineage>
        <taxon>Bacteria</taxon>
        <taxon>Pseudomonadati</taxon>
        <taxon>Pseudomonadota</taxon>
        <taxon>Gammaproteobacteria</taxon>
        <taxon>Vibrionales</taxon>
        <taxon>Vibrionaceae</taxon>
        <taxon>Vibrio</taxon>
    </lineage>
</organism>
<dbReference type="EMBL" id="FRFG01000025">
    <property type="protein sequence ID" value="SHO56436.1"/>
    <property type="molecule type" value="Genomic_DNA"/>
</dbReference>
<evidence type="ECO:0000313" key="6">
    <source>
        <dbReference type="EMBL" id="SHO56436.1"/>
    </source>
</evidence>
<protein>
    <submittedName>
        <fullName evidence="6">Phosphoenolpyruvate synthase</fullName>
        <ecNumber evidence="6">2.7.9.2</ecNumber>
    </submittedName>
</protein>
<dbReference type="PANTHER" id="PTHR43030:SF1">
    <property type="entry name" value="PHOSPHOENOLPYRUVATE SYNTHASE"/>
    <property type="match status" value="1"/>
</dbReference>
<dbReference type="EC" id="2.7.9.2" evidence="6"/>
<dbReference type="STRING" id="1117707.VQ7734_02205"/>
<keyword evidence="6" id="KW-0808">Transferase</keyword>
<dbReference type="SUPFAM" id="SSF51621">
    <property type="entry name" value="Phosphoenolpyruvate/pyruvate domain"/>
    <property type="match status" value="1"/>
</dbReference>
<dbReference type="Pfam" id="PF02896">
    <property type="entry name" value="PEP-utilizers_C"/>
    <property type="match status" value="1"/>
</dbReference>
<keyword evidence="2" id="KW-0479">Metal-binding</keyword>
<keyword evidence="4" id="KW-0067">ATP-binding</keyword>
<dbReference type="OrthoDB" id="5854851at2"/>
<name>A0A1M7YVE3_9VIBR</name>
<dbReference type="InterPro" id="IPR000121">
    <property type="entry name" value="PEP_util_C"/>
</dbReference>
<dbReference type="GO" id="GO:0008986">
    <property type="term" value="F:pyruvate, water dikinase activity"/>
    <property type="evidence" value="ECO:0007669"/>
    <property type="project" value="UniProtKB-EC"/>
</dbReference>
<sequence length="299" mass="33211">MSIEHPQYASEYPIAFGNVLPAGSQQQSGPASHLYVSLSDLIAEAIFYHPGIDAHLSELDETEKKSLESILDGKPVSEHFVAVLVEQVIHMIESADYETIRICLSDADSHEYRSLIGGRFEPEEVNPAMGCRGVSRLVSAHQSQHFSLECEVIKQLRKKNIPVEVVVPFVRTLSDAAAVIDRLAEQGLPRGLNGLKVLYSCDVPSAALLSERLLHYFDGVVVHVDHLTQFTLGVDKYNESLSHLCTPESESVTSLIDMVVKSAHRVKKTAAVVIQSFELHPEFQLYAKERLQADVLYTY</sequence>
<evidence type="ECO:0000256" key="3">
    <source>
        <dbReference type="ARBA" id="ARBA00022741"/>
    </source>
</evidence>
<gene>
    <name evidence="6" type="primary">ppsA_1</name>
    <name evidence="6" type="ORF">VQ7734_02205</name>
</gene>
<evidence type="ECO:0000256" key="2">
    <source>
        <dbReference type="ARBA" id="ARBA00022723"/>
    </source>
</evidence>
<dbReference type="InterPro" id="IPR006319">
    <property type="entry name" value="PEP_synth"/>
</dbReference>